<dbReference type="PANTHER" id="PTHR12907">
    <property type="entry name" value="EGL NINE HOMOLOG-RELATED"/>
    <property type="match status" value="1"/>
</dbReference>
<dbReference type="Pfam" id="PF01753">
    <property type="entry name" value="zf-MYND"/>
    <property type="match status" value="1"/>
</dbReference>
<keyword evidence="3 11" id="KW-0863">Zinc-finger</keyword>
<keyword evidence="4" id="KW-0862">Zinc</keyword>
<dbReference type="GO" id="GO:0071456">
    <property type="term" value="P:cellular response to hypoxia"/>
    <property type="evidence" value="ECO:0007669"/>
    <property type="project" value="TreeGrafter"/>
</dbReference>
<feature type="non-terminal residue" evidence="14">
    <location>
        <position position="388"/>
    </location>
</feature>
<dbReference type="PROSITE" id="PS50865">
    <property type="entry name" value="ZF_MYND_2"/>
    <property type="match status" value="1"/>
</dbReference>
<evidence type="ECO:0000256" key="5">
    <source>
        <dbReference type="ARBA" id="ARBA00022896"/>
    </source>
</evidence>
<dbReference type="PROSITE" id="PS01360">
    <property type="entry name" value="ZF_MYND_1"/>
    <property type="match status" value="1"/>
</dbReference>
<dbReference type="PROSITE" id="PS51471">
    <property type="entry name" value="FE2OG_OXY"/>
    <property type="match status" value="1"/>
</dbReference>
<sequence length="388" mass="44053">MASISSSCAFCSTGNTNLSKCSRCRSVVYCSKDCQKSHWKAHKPNCKPPLKTIPAKGKTKFPQPDRKDLESIARFACSALKETYFSVIDNVFEDQKALDIFNEVIQLHNSGVFQDGQLSGGNTASDKEQKFTETRIRGDKITWLEGNEKHAPNIVKLIDFVDTLVIHCNNLPDGIQEYRIEGRAKAMVACYPGNGTGYSRHVDNPDGDGRCLTVIYYLNQGWGEENGGKLRIYREDGHVDVEPFLNRLLMFWSDKRNPHEVLPAYSTRYAITIWYFDAEERRRAKQLHRYNVMGGLEAEFALRDVEAKRKDRDLAEAKLREESEKMVKNLLSEEDLEALSGLIKHHPNPYELLALSLSRNAMAVPQKAMHVCAYSGNFQTTFLGKKKM</sequence>
<keyword evidence="8" id="KW-0408">Iron</keyword>
<proteinExistence type="predicted"/>
<dbReference type="GO" id="GO:0008198">
    <property type="term" value="F:ferrous iron binding"/>
    <property type="evidence" value="ECO:0007669"/>
    <property type="project" value="TreeGrafter"/>
</dbReference>
<dbReference type="GO" id="GO:0008270">
    <property type="term" value="F:zinc ion binding"/>
    <property type="evidence" value="ECO:0007669"/>
    <property type="project" value="UniProtKB-KW"/>
</dbReference>
<evidence type="ECO:0000256" key="3">
    <source>
        <dbReference type="ARBA" id="ARBA00022771"/>
    </source>
</evidence>
<dbReference type="InterPro" id="IPR005123">
    <property type="entry name" value="Oxoglu/Fe-dep_dioxygenase_dom"/>
</dbReference>
<evidence type="ECO:0000256" key="4">
    <source>
        <dbReference type="ARBA" id="ARBA00022833"/>
    </source>
</evidence>
<comment type="cofactor">
    <cofactor evidence="1">
        <name>L-ascorbate</name>
        <dbReference type="ChEBI" id="CHEBI:38290"/>
    </cofactor>
</comment>
<dbReference type="InterPro" id="IPR006620">
    <property type="entry name" value="Pro_4_hyd_alph"/>
</dbReference>
<reference evidence="14 15" key="1">
    <citation type="submission" date="2022-05" db="EMBL/GenBank/DDBJ databases">
        <authorList>
            <consortium name="Genoscope - CEA"/>
            <person name="William W."/>
        </authorList>
    </citation>
    <scope>NUCLEOTIDE SEQUENCE [LARGE SCALE GENOMIC DNA]</scope>
</reference>
<dbReference type="SUPFAM" id="SSF144232">
    <property type="entry name" value="HIT/MYND zinc finger-like"/>
    <property type="match status" value="1"/>
</dbReference>
<evidence type="ECO:0000259" key="12">
    <source>
        <dbReference type="PROSITE" id="PS50865"/>
    </source>
</evidence>
<dbReference type="EMBL" id="CALNXJ010000028">
    <property type="protein sequence ID" value="CAH3134046.1"/>
    <property type="molecule type" value="Genomic_DNA"/>
</dbReference>
<comment type="caution">
    <text evidence="14">The sequence shown here is derived from an EMBL/GenBank/DDBJ whole genome shotgun (WGS) entry which is preliminary data.</text>
</comment>
<gene>
    <name evidence="14" type="ORF">PMEA_00015675</name>
</gene>
<feature type="domain" description="Fe2OG dioxygenase" evidence="13">
    <location>
        <begin position="182"/>
        <end position="277"/>
    </location>
</feature>
<keyword evidence="6" id="KW-0223">Dioxygenase</keyword>
<evidence type="ECO:0000313" key="15">
    <source>
        <dbReference type="Proteomes" id="UP001159428"/>
    </source>
</evidence>
<evidence type="ECO:0000259" key="13">
    <source>
        <dbReference type="PROSITE" id="PS51471"/>
    </source>
</evidence>
<accession>A0AAU9X357</accession>
<protein>
    <recommendedName>
        <fullName evidence="9">hypoxia-inducible factor-proline dioxygenase</fullName>
        <ecNumber evidence="9">1.14.11.29</ecNumber>
    </recommendedName>
</protein>
<dbReference type="Gene3D" id="2.60.120.620">
    <property type="entry name" value="q2cbj1_9rhob like domain"/>
    <property type="match status" value="1"/>
</dbReference>
<evidence type="ECO:0000256" key="7">
    <source>
        <dbReference type="ARBA" id="ARBA00023002"/>
    </source>
</evidence>
<evidence type="ECO:0000256" key="10">
    <source>
        <dbReference type="ARBA" id="ARBA00049134"/>
    </source>
</evidence>
<dbReference type="Pfam" id="PF13640">
    <property type="entry name" value="2OG-FeII_Oxy_3"/>
    <property type="match status" value="1"/>
</dbReference>
<dbReference type="SMART" id="SM00702">
    <property type="entry name" value="P4Hc"/>
    <property type="match status" value="1"/>
</dbReference>
<evidence type="ECO:0000256" key="2">
    <source>
        <dbReference type="ARBA" id="ARBA00022723"/>
    </source>
</evidence>
<evidence type="ECO:0000256" key="9">
    <source>
        <dbReference type="ARBA" id="ARBA00039004"/>
    </source>
</evidence>
<feature type="domain" description="MYND-type" evidence="12">
    <location>
        <begin position="8"/>
        <end position="46"/>
    </location>
</feature>
<organism evidence="14 15">
    <name type="scientific">Pocillopora meandrina</name>
    <dbReference type="NCBI Taxonomy" id="46732"/>
    <lineage>
        <taxon>Eukaryota</taxon>
        <taxon>Metazoa</taxon>
        <taxon>Cnidaria</taxon>
        <taxon>Anthozoa</taxon>
        <taxon>Hexacorallia</taxon>
        <taxon>Scleractinia</taxon>
        <taxon>Astrocoeniina</taxon>
        <taxon>Pocilloporidae</taxon>
        <taxon>Pocillopora</taxon>
    </lineage>
</organism>
<keyword evidence="5" id="KW-0847">Vitamin C</keyword>
<dbReference type="Gene3D" id="6.10.140.2220">
    <property type="match status" value="1"/>
</dbReference>
<keyword evidence="15" id="KW-1185">Reference proteome</keyword>
<evidence type="ECO:0000313" key="14">
    <source>
        <dbReference type="EMBL" id="CAH3134046.1"/>
    </source>
</evidence>
<evidence type="ECO:0000256" key="8">
    <source>
        <dbReference type="ARBA" id="ARBA00023004"/>
    </source>
</evidence>
<evidence type="ECO:0000256" key="11">
    <source>
        <dbReference type="PROSITE-ProRule" id="PRU00134"/>
    </source>
</evidence>
<dbReference type="GO" id="GO:0160082">
    <property type="term" value="F:hypoxia-inducible factor-proline dioxygenase activity"/>
    <property type="evidence" value="ECO:0007669"/>
    <property type="project" value="UniProtKB-EC"/>
</dbReference>
<name>A0AAU9X357_9CNID</name>
<dbReference type="EC" id="1.14.11.29" evidence="9"/>
<dbReference type="PANTHER" id="PTHR12907:SF26">
    <property type="entry name" value="HIF PROLYL HYDROXYLASE, ISOFORM C"/>
    <property type="match status" value="1"/>
</dbReference>
<dbReference type="AlphaFoldDB" id="A0AAU9X357"/>
<evidence type="ECO:0000256" key="6">
    <source>
        <dbReference type="ARBA" id="ARBA00022964"/>
    </source>
</evidence>
<dbReference type="Proteomes" id="UP001159428">
    <property type="component" value="Unassembled WGS sequence"/>
</dbReference>
<dbReference type="GO" id="GO:0031418">
    <property type="term" value="F:L-ascorbic acid binding"/>
    <property type="evidence" value="ECO:0007669"/>
    <property type="project" value="UniProtKB-KW"/>
</dbReference>
<keyword evidence="2" id="KW-0479">Metal-binding</keyword>
<comment type="catalytic activity">
    <reaction evidence="10">
        <text>L-prolyl-[hypoxia-inducible factor alpha subunit] + 2-oxoglutarate + O2 = trans-4-hydroxy-L-prolyl-[hypoxia-inducible factor alpha subunit] + succinate + CO2</text>
        <dbReference type="Rhea" id="RHEA:48400"/>
        <dbReference type="Rhea" id="RHEA-COMP:12093"/>
        <dbReference type="Rhea" id="RHEA-COMP:12094"/>
        <dbReference type="ChEBI" id="CHEBI:15379"/>
        <dbReference type="ChEBI" id="CHEBI:16526"/>
        <dbReference type="ChEBI" id="CHEBI:16810"/>
        <dbReference type="ChEBI" id="CHEBI:30031"/>
        <dbReference type="ChEBI" id="CHEBI:50342"/>
        <dbReference type="ChEBI" id="CHEBI:61965"/>
        <dbReference type="EC" id="1.14.11.29"/>
    </reaction>
</comment>
<dbReference type="InterPro" id="IPR044862">
    <property type="entry name" value="Pro_4_hyd_alph_FE2OG_OXY"/>
</dbReference>
<keyword evidence="7" id="KW-0560">Oxidoreductase</keyword>
<evidence type="ECO:0000256" key="1">
    <source>
        <dbReference type="ARBA" id="ARBA00001961"/>
    </source>
</evidence>
<dbReference type="InterPro" id="IPR051559">
    <property type="entry name" value="HIF_prolyl_hydroxylases"/>
</dbReference>
<dbReference type="InterPro" id="IPR002893">
    <property type="entry name" value="Znf_MYND"/>
</dbReference>